<dbReference type="GO" id="GO:0005637">
    <property type="term" value="C:nuclear inner membrane"/>
    <property type="evidence" value="ECO:0007669"/>
    <property type="project" value="TreeGrafter"/>
</dbReference>
<comment type="subcellular location">
    <subcellularLocation>
        <location evidence="1">Membrane</location>
        <topology evidence="1">Multi-pass membrane protein</topology>
    </subcellularLocation>
</comment>
<dbReference type="InterPro" id="IPR018732">
    <property type="entry name" value="Dpy-19/Dpy-19-like"/>
</dbReference>
<reference evidence="10" key="1">
    <citation type="submission" date="2022-08" db="UniProtKB">
        <authorList>
            <consortium name="EnsemblMetazoa"/>
        </authorList>
    </citation>
    <scope>IDENTIFICATION</scope>
    <source>
        <strain evidence="10">Israel</strain>
    </source>
</reference>
<dbReference type="EMBL" id="AJVK01004157">
    <property type="status" value="NOT_ANNOTATED_CDS"/>
    <property type="molecule type" value="Genomic_DNA"/>
</dbReference>
<dbReference type="Pfam" id="PF10034">
    <property type="entry name" value="Dpy19"/>
    <property type="match status" value="1"/>
</dbReference>
<keyword evidence="6 9" id="KW-1133">Transmembrane helix</keyword>
<feature type="region of interest" description="Disordered" evidence="8">
    <location>
        <begin position="518"/>
        <end position="551"/>
    </location>
</feature>
<evidence type="ECO:0008006" key="12">
    <source>
        <dbReference type="Google" id="ProtNLM"/>
    </source>
</evidence>
<evidence type="ECO:0000256" key="5">
    <source>
        <dbReference type="ARBA" id="ARBA00022692"/>
    </source>
</evidence>
<feature type="transmembrane region" description="Helical" evidence="9">
    <location>
        <begin position="209"/>
        <end position="230"/>
    </location>
</feature>
<evidence type="ECO:0000256" key="3">
    <source>
        <dbReference type="ARBA" id="ARBA00022676"/>
    </source>
</evidence>
<keyword evidence="11" id="KW-1185">Reference proteome</keyword>
<dbReference type="EMBL" id="AJVK01004156">
    <property type="status" value="NOT_ANNOTATED_CDS"/>
    <property type="molecule type" value="Genomic_DNA"/>
</dbReference>
<evidence type="ECO:0000256" key="7">
    <source>
        <dbReference type="ARBA" id="ARBA00023136"/>
    </source>
</evidence>
<protein>
    <recommendedName>
        <fullName evidence="12">C-mannosyltransferase dpy-19</fullName>
    </recommendedName>
</protein>
<keyword evidence="3" id="KW-0328">Glycosyltransferase</keyword>
<accession>A0A1B0D8W4</accession>
<evidence type="ECO:0000256" key="4">
    <source>
        <dbReference type="ARBA" id="ARBA00022679"/>
    </source>
</evidence>
<evidence type="ECO:0000256" key="9">
    <source>
        <dbReference type="SAM" id="Phobius"/>
    </source>
</evidence>
<evidence type="ECO:0000256" key="1">
    <source>
        <dbReference type="ARBA" id="ARBA00004141"/>
    </source>
</evidence>
<evidence type="ECO:0000313" key="11">
    <source>
        <dbReference type="Proteomes" id="UP000092462"/>
    </source>
</evidence>
<dbReference type="EMBL" id="AJVK01004155">
    <property type="status" value="NOT_ANNOTATED_CDS"/>
    <property type="molecule type" value="Genomic_DNA"/>
</dbReference>
<evidence type="ECO:0000256" key="8">
    <source>
        <dbReference type="SAM" id="MobiDB-lite"/>
    </source>
</evidence>
<feature type="transmembrane region" description="Helical" evidence="9">
    <location>
        <begin position="299"/>
        <end position="317"/>
    </location>
</feature>
<dbReference type="PANTHER" id="PTHR31488">
    <property type="entry name" value="DPY-19-LIKE 1, LIKE (H. SAPIENS)"/>
    <property type="match status" value="1"/>
</dbReference>
<comment type="similarity">
    <text evidence="2">Belongs to the dpy-19 family.</text>
</comment>
<feature type="transmembrane region" description="Helical" evidence="9">
    <location>
        <begin position="333"/>
        <end position="351"/>
    </location>
</feature>
<feature type="transmembrane region" description="Helical" evidence="9">
    <location>
        <begin position="12"/>
        <end position="30"/>
    </location>
</feature>
<keyword evidence="5 9" id="KW-0812">Transmembrane</keyword>
<dbReference type="Proteomes" id="UP000092462">
    <property type="component" value="Unassembled WGS sequence"/>
</dbReference>
<feature type="compositionally biased region" description="Basic and acidic residues" evidence="8">
    <location>
        <begin position="535"/>
        <end position="547"/>
    </location>
</feature>
<dbReference type="VEuPathDB" id="VectorBase:PPAPM1_000066"/>
<feature type="transmembrane region" description="Helical" evidence="9">
    <location>
        <begin position="569"/>
        <end position="588"/>
    </location>
</feature>
<dbReference type="EnsemblMetazoa" id="PPAI003987-RA">
    <property type="protein sequence ID" value="PPAI003987-PA"/>
    <property type="gene ID" value="PPAI003987"/>
</dbReference>
<evidence type="ECO:0000256" key="6">
    <source>
        <dbReference type="ARBA" id="ARBA00022989"/>
    </source>
</evidence>
<dbReference type="PANTHER" id="PTHR31488:SF1">
    <property type="entry name" value="C-MANNOSYLTRANSFERASE DPY19L1"/>
    <property type="match status" value="1"/>
</dbReference>
<keyword evidence="7 9" id="KW-0472">Membrane</keyword>
<evidence type="ECO:0000313" key="10">
    <source>
        <dbReference type="EnsemblMetazoa" id="PPAI003987-PA"/>
    </source>
</evidence>
<dbReference type="AlphaFoldDB" id="A0A1B0D8W4"/>
<organism evidence="10 11">
    <name type="scientific">Phlebotomus papatasi</name>
    <name type="common">Sandfly</name>
    <dbReference type="NCBI Taxonomy" id="29031"/>
    <lineage>
        <taxon>Eukaryota</taxon>
        <taxon>Metazoa</taxon>
        <taxon>Ecdysozoa</taxon>
        <taxon>Arthropoda</taxon>
        <taxon>Hexapoda</taxon>
        <taxon>Insecta</taxon>
        <taxon>Pterygota</taxon>
        <taxon>Neoptera</taxon>
        <taxon>Endopterygota</taxon>
        <taxon>Diptera</taxon>
        <taxon>Nematocera</taxon>
        <taxon>Psychodoidea</taxon>
        <taxon>Psychodidae</taxon>
        <taxon>Phlebotomus</taxon>
        <taxon>Phlebotomus</taxon>
    </lineage>
</organism>
<sequence>MTRTLEKRLKILIILSHTFLGMGLLFLQIYHVRTVFEVKTNFSHLSKLERETLFSSEHGLYYSFYKRLAEAKSFSGGLERLIHDNLTEYPSTINSIHKFHIYPEILAAFLYKQYVNLTSYMGVSSRTCWTSLRSHEMTSHMNCESLGEPIQFYLEFIWWTAGLTVFFLYLFGTYLSNHVFSGIATVIYYFVLHEHASRVAEFPLARENFAILFIVWQMFYLTMCIARLNIKTIIKLALLTAAAHMSWQFSAAIFATQTIVIFVMVELEWLPQEFVLNYSLAHVLANISCYYAMFGNRYFFLSINHSLIVALIFFLLFRNMERGEVQMSKPKRFLHDLCFFISITYFVSDITDRMSASSRKDSSEDINGHFINLFLTKFGLKLPNLVELLYLCNSSYAFLDTDTIVQYVTVFAPKIVPVLLTLFAVKFCLGRKRGQRPGAEAIERAKNYVTEDFMEENLVTMENLSNPKTTAELKACLDLLEKCDYDYERYKIEKAKINPKNEEKKMFLWDVEKLKSEGKRNSGETGAKKATAKSKMPEEEPKTKPDTPAKPPGTQLDTFYVYNLLQAMFFLYFALTVAKLKFILTPFICLNAASLPPRRWFLDRTIRIYWVLTLIPLISSIIYPGLRNMQEQYSPTSVDNYELEELLEWINHNTETNAVFAGPMDITPMVLVATKRPIVNHPHTEFLDMKERTRIVYAIYGKQQSAEIYNELAKLKVQYVILSRKDCFLYTRHPEQTPAKQARKDKKIWDYLIPEAKNNPRFCADLFQASVPNFLKAFINKKFLILQIFSTVQLELNRKKVII</sequence>
<feature type="transmembrane region" description="Helical" evidence="9">
    <location>
        <begin position="404"/>
        <end position="429"/>
    </location>
</feature>
<dbReference type="VEuPathDB" id="VectorBase:PPAI003987"/>
<feature type="transmembrane region" description="Helical" evidence="9">
    <location>
        <begin position="608"/>
        <end position="626"/>
    </location>
</feature>
<proteinExistence type="inferred from homology"/>
<feature type="transmembrane region" description="Helical" evidence="9">
    <location>
        <begin position="156"/>
        <end position="189"/>
    </location>
</feature>
<feature type="transmembrane region" description="Helical" evidence="9">
    <location>
        <begin position="236"/>
        <end position="263"/>
    </location>
</feature>
<name>A0A1B0D8W4_PHLPP</name>
<evidence type="ECO:0000256" key="2">
    <source>
        <dbReference type="ARBA" id="ARBA00008744"/>
    </source>
</evidence>
<keyword evidence="4" id="KW-0808">Transferase</keyword>
<dbReference type="GO" id="GO:0000030">
    <property type="term" value="F:mannosyltransferase activity"/>
    <property type="evidence" value="ECO:0007669"/>
    <property type="project" value="TreeGrafter"/>
</dbReference>